<name>A0A6I3MG80_9MICO</name>
<keyword evidence="7" id="KW-0067">ATP-binding</keyword>
<comment type="similarity">
    <text evidence="9">Belongs to the MntA antitoxin family.</text>
</comment>
<dbReference type="SUPFAM" id="SSF81301">
    <property type="entry name" value="Nucleotidyltransferase"/>
    <property type="match status" value="1"/>
</dbReference>
<organism evidence="11 12">
    <name type="scientific">Agromyces bracchium</name>
    <dbReference type="NCBI Taxonomy" id="88376"/>
    <lineage>
        <taxon>Bacteria</taxon>
        <taxon>Bacillati</taxon>
        <taxon>Actinomycetota</taxon>
        <taxon>Actinomycetes</taxon>
        <taxon>Micrococcales</taxon>
        <taxon>Microbacteriaceae</taxon>
        <taxon>Agromyces</taxon>
    </lineage>
</organism>
<dbReference type="PANTHER" id="PTHR33571:SF12">
    <property type="entry name" value="BSL3053 PROTEIN"/>
    <property type="match status" value="1"/>
</dbReference>
<keyword evidence="12" id="KW-1185">Reference proteome</keyword>
<gene>
    <name evidence="11" type="ORF">GJ743_18595</name>
</gene>
<comment type="cofactor">
    <cofactor evidence="1">
        <name>Mg(2+)</name>
        <dbReference type="ChEBI" id="CHEBI:18420"/>
    </cofactor>
</comment>
<dbReference type="Proteomes" id="UP000433071">
    <property type="component" value="Unassembled WGS sequence"/>
</dbReference>
<evidence type="ECO:0000256" key="1">
    <source>
        <dbReference type="ARBA" id="ARBA00001946"/>
    </source>
</evidence>
<dbReference type="EMBL" id="WMLB01000045">
    <property type="protein sequence ID" value="MTH70376.1"/>
    <property type="molecule type" value="Genomic_DNA"/>
</dbReference>
<evidence type="ECO:0000256" key="3">
    <source>
        <dbReference type="ARBA" id="ARBA00022679"/>
    </source>
</evidence>
<dbReference type="InterPro" id="IPR052038">
    <property type="entry name" value="Type-VII_TA_antitoxin"/>
</dbReference>
<evidence type="ECO:0000256" key="6">
    <source>
        <dbReference type="ARBA" id="ARBA00022741"/>
    </source>
</evidence>
<keyword evidence="8" id="KW-0460">Magnesium</keyword>
<keyword evidence="4" id="KW-0548">Nucleotidyltransferase</keyword>
<proteinExistence type="inferred from homology"/>
<dbReference type="InterPro" id="IPR043519">
    <property type="entry name" value="NT_sf"/>
</dbReference>
<dbReference type="GO" id="GO:0046872">
    <property type="term" value="F:metal ion binding"/>
    <property type="evidence" value="ECO:0007669"/>
    <property type="project" value="UniProtKB-KW"/>
</dbReference>
<reference evidence="11 12" key="1">
    <citation type="submission" date="2019-11" db="EMBL/GenBank/DDBJ databases">
        <title>Agromyces kandeliae sp. nov., isolated from mangrove soil.</title>
        <authorList>
            <person name="Wang R."/>
        </authorList>
    </citation>
    <scope>NUCLEOTIDE SEQUENCE [LARGE SCALE GENOMIC DNA]</scope>
    <source>
        <strain evidence="11 12">JCM 11433</strain>
    </source>
</reference>
<evidence type="ECO:0000256" key="9">
    <source>
        <dbReference type="ARBA" id="ARBA00038276"/>
    </source>
</evidence>
<evidence type="ECO:0000256" key="7">
    <source>
        <dbReference type="ARBA" id="ARBA00022840"/>
    </source>
</evidence>
<dbReference type="Gene3D" id="3.30.460.10">
    <property type="entry name" value="Beta Polymerase, domain 2"/>
    <property type="match status" value="1"/>
</dbReference>
<sequence>MLVNAVRSGARAGLSQREIAAAVGRSQPEVSRLLHFHGASARGRALARNRRKVIELAAARGARNVRVFGSVATGADTAESDIDLLVDLEPGTGLFSLARLEAELADLLGAEVDVVPARGLREHLAERVLSEAVPL</sequence>
<dbReference type="CDD" id="cd05403">
    <property type="entry name" value="NT_KNTase_like"/>
    <property type="match status" value="1"/>
</dbReference>
<evidence type="ECO:0000256" key="4">
    <source>
        <dbReference type="ARBA" id="ARBA00022695"/>
    </source>
</evidence>
<evidence type="ECO:0000313" key="11">
    <source>
        <dbReference type="EMBL" id="MTH70376.1"/>
    </source>
</evidence>
<keyword evidence="5" id="KW-0479">Metal-binding</keyword>
<feature type="domain" description="Polymerase nucleotidyl transferase" evidence="10">
    <location>
        <begin position="63"/>
        <end position="131"/>
    </location>
</feature>
<comment type="caution">
    <text evidence="11">The sequence shown here is derived from an EMBL/GenBank/DDBJ whole genome shotgun (WGS) entry which is preliminary data.</text>
</comment>
<dbReference type="PANTHER" id="PTHR33571">
    <property type="entry name" value="SSL8005 PROTEIN"/>
    <property type="match status" value="1"/>
</dbReference>
<keyword evidence="3" id="KW-0808">Transferase</keyword>
<dbReference type="GO" id="GO:0005524">
    <property type="term" value="F:ATP binding"/>
    <property type="evidence" value="ECO:0007669"/>
    <property type="project" value="UniProtKB-KW"/>
</dbReference>
<dbReference type="GO" id="GO:0016779">
    <property type="term" value="F:nucleotidyltransferase activity"/>
    <property type="evidence" value="ECO:0007669"/>
    <property type="project" value="UniProtKB-KW"/>
</dbReference>
<evidence type="ECO:0000313" key="12">
    <source>
        <dbReference type="Proteomes" id="UP000433071"/>
    </source>
</evidence>
<dbReference type="Pfam" id="PF01909">
    <property type="entry name" value="NTP_transf_2"/>
    <property type="match status" value="1"/>
</dbReference>
<dbReference type="AlphaFoldDB" id="A0A6I3MG80"/>
<evidence type="ECO:0000259" key="10">
    <source>
        <dbReference type="Pfam" id="PF01909"/>
    </source>
</evidence>
<evidence type="ECO:0000256" key="2">
    <source>
        <dbReference type="ARBA" id="ARBA00022649"/>
    </source>
</evidence>
<keyword evidence="2" id="KW-1277">Toxin-antitoxin system</keyword>
<evidence type="ECO:0000256" key="8">
    <source>
        <dbReference type="ARBA" id="ARBA00022842"/>
    </source>
</evidence>
<protein>
    <submittedName>
        <fullName evidence="11">Toxin-antitoxin system toxin subunit</fullName>
    </submittedName>
</protein>
<dbReference type="InterPro" id="IPR002934">
    <property type="entry name" value="Polymerase_NTP_transf_dom"/>
</dbReference>
<accession>A0A6I3MG80</accession>
<dbReference type="OrthoDB" id="9803128at2"/>
<evidence type="ECO:0000256" key="5">
    <source>
        <dbReference type="ARBA" id="ARBA00022723"/>
    </source>
</evidence>
<keyword evidence="6" id="KW-0547">Nucleotide-binding</keyword>